<dbReference type="SUPFAM" id="SSF53901">
    <property type="entry name" value="Thiolase-like"/>
    <property type="match status" value="1"/>
</dbReference>
<organism evidence="3">
    <name type="scientific">marine sediment metagenome</name>
    <dbReference type="NCBI Taxonomy" id="412755"/>
    <lineage>
        <taxon>unclassified sequences</taxon>
        <taxon>metagenomes</taxon>
        <taxon>ecological metagenomes</taxon>
    </lineage>
</organism>
<dbReference type="GO" id="GO:0004315">
    <property type="term" value="F:3-oxoacyl-[acyl-carrier-protein] synthase activity"/>
    <property type="evidence" value="ECO:0007669"/>
    <property type="project" value="TreeGrafter"/>
</dbReference>
<proteinExistence type="predicted"/>
<feature type="non-terminal residue" evidence="3">
    <location>
        <position position="199"/>
    </location>
</feature>
<accession>X1HR16</accession>
<dbReference type="EMBL" id="BARU01017365">
    <property type="protein sequence ID" value="GAH59470.1"/>
    <property type="molecule type" value="Genomic_DNA"/>
</dbReference>
<evidence type="ECO:0000313" key="3">
    <source>
        <dbReference type="EMBL" id="GAH59470.1"/>
    </source>
</evidence>
<name>X1HR16_9ZZZZ</name>
<dbReference type="PANTHER" id="PTHR11712">
    <property type="entry name" value="POLYKETIDE SYNTHASE-RELATED"/>
    <property type="match status" value="1"/>
</dbReference>
<dbReference type="InterPro" id="IPR016039">
    <property type="entry name" value="Thiolase-like"/>
</dbReference>
<feature type="domain" description="Beta-ketoacyl synthase-like N-terminal" evidence="2">
    <location>
        <begin position="5"/>
        <end position="197"/>
    </location>
</feature>
<gene>
    <name evidence="3" type="ORF">S03H2_28819</name>
</gene>
<dbReference type="AlphaFoldDB" id="X1HR16"/>
<protein>
    <recommendedName>
        <fullName evidence="2">Beta-ketoacyl synthase-like N-terminal domain-containing protein</fullName>
    </recommendedName>
</protein>
<dbReference type="PANTHER" id="PTHR11712:SF336">
    <property type="entry name" value="3-OXOACYL-[ACYL-CARRIER-PROTEIN] SYNTHASE, MITOCHONDRIAL"/>
    <property type="match status" value="1"/>
</dbReference>
<comment type="caution">
    <text evidence="3">The sequence shown here is derived from an EMBL/GenBank/DDBJ whole genome shotgun (WGS) entry which is preliminary data.</text>
</comment>
<dbReference type="InterPro" id="IPR014030">
    <property type="entry name" value="Ketoacyl_synth_N"/>
</dbReference>
<evidence type="ECO:0000256" key="1">
    <source>
        <dbReference type="ARBA" id="ARBA00022679"/>
    </source>
</evidence>
<sequence length="199" mass="21078">MDSARVVITGFGAISPLGLTVGDMWSGLCTGRCGIGEITAFDPVGFSCKLAGQVPDFKIQQYVPRSYRKAVKLMSRDIELAVIAADEALRSSGLITKGIDPEKINVDPTRVAINLGAGLISCDLVELAPAVAASTTDGKFDIRKWGKEGLELVTPLWLLKYLPNMLACHIGIIHDIQGPSNTITCAEAAAHLAIGEATQ</sequence>
<dbReference type="GO" id="GO:0005829">
    <property type="term" value="C:cytosol"/>
    <property type="evidence" value="ECO:0007669"/>
    <property type="project" value="TreeGrafter"/>
</dbReference>
<dbReference type="Pfam" id="PF00109">
    <property type="entry name" value="ketoacyl-synt"/>
    <property type="match status" value="1"/>
</dbReference>
<reference evidence="3" key="1">
    <citation type="journal article" date="2014" name="Front. Microbiol.">
        <title>High frequency of phylogenetically diverse reductive dehalogenase-homologous genes in deep subseafloor sedimentary metagenomes.</title>
        <authorList>
            <person name="Kawai M."/>
            <person name="Futagami T."/>
            <person name="Toyoda A."/>
            <person name="Takaki Y."/>
            <person name="Nishi S."/>
            <person name="Hori S."/>
            <person name="Arai W."/>
            <person name="Tsubouchi T."/>
            <person name="Morono Y."/>
            <person name="Uchiyama I."/>
            <person name="Ito T."/>
            <person name="Fujiyama A."/>
            <person name="Inagaki F."/>
            <person name="Takami H."/>
        </authorList>
    </citation>
    <scope>NUCLEOTIDE SEQUENCE</scope>
    <source>
        <strain evidence="3">Expedition CK06-06</strain>
    </source>
</reference>
<dbReference type="GO" id="GO:0006633">
    <property type="term" value="P:fatty acid biosynthetic process"/>
    <property type="evidence" value="ECO:0007669"/>
    <property type="project" value="TreeGrafter"/>
</dbReference>
<dbReference type="InterPro" id="IPR000794">
    <property type="entry name" value="Beta-ketoacyl_synthase"/>
</dbReference>
<dbReference type="Gene3D" id="3.40.47.10">
    <property type="match status" value="1"/>
</dbReference>
<keyword evidence="1" id="KW-0808">Transferase</keyword>
<evidence type="ECO:0000259" key="2">
    <source>
        <dbReference type="Pfam" id="PF00109"/>
    </source>
</evidence>